<dbReference type="PANTHER" id="PTHR21310:SF15">
    <property type="entry name" value="AMINOGLYCOSIDE PHOSPHOTRANSFERASE DOMAIN-CONTAINING PROTEIN"/>
    <property type="match status" value="1"/>
</dbReference>
<dbReference type="EMBL" id="KB445799">
    <property type="protein sequence ID" value="EMD35730.1"/>
    <property type="molecule type" value="Genomic_DNA"/>
</dbReference>
<evidence type="ECO:0000259" key="1">
    <source>
        <dbReference type="Pfam" id="PF01636"/>
    </source>
</evidence>
<dbReference type="InterPro" id="IPR002575">
    <property type="entry name" value="Aminoglycoside_PTrfase"/>
</dbReference>
<dbReference type="Gene3D" id="3.90.1200.10">
    <property type="match status" value="1"/>
</dbReference>
<protein>
    <recommendedName>
        <fullName evidence="1">Aminoglycoside phosphotransferase domain-containing protein</fullName>
    </recommendedName>
</protein>
<evidence type="ECO:0000313" key="2">
    <source>
        <dbReference type="EMBL" id="EMD35730.1"/>
    </source>
</evidence>
<keyword evidence="3" id="KW-1185">Reference proteome</keyword>
<sequence>MRSDIRRNFPVYNRGPWSSAGHWITAALEDELQLMQLRPDIAIEVHGLLDESIEESFPEARKYFTAMLREVPAVTDDPWSAGPLYLSHADLAPPNIFIEPAGPNAGAITAVVDWEMASMVPLLGLPCYPQWFRKEVSWCNRDEATARALEEAYASEMRHLGHREEVIRLIKKDECRRGFIEIAVQPWLAADLAEDWLKDSGRRHCTDSGGGLVLGGSWGQIQKKSRDVTRTPSNCSCDSSSIPAASDLFMPQFVPEAREPASIQ</sequence>
<dbReference type="SUPFAM" id="SSF56112">
    <property type="entry name" value="Protein kinase-like (PK-like)"/>
    <property type="match status" value="1"/>
</dbReference>
<feature type="domain" description="Aminoglycoside phosphotransferase" evidence="1">
    <location>
        <begin position="49"/>
        <end position="121"/>
    </location>
</feature>
<dbReference type="STRING" id="914234.M2QUH5"/>
<dbReference type="OrthoDB" id="2831558at2759"/>
<dbReference type="PANTHER" id="PTHR21310">
    <property type="entry name" value="AMINOGLYCOSIDE PHOSPHOTRANSFERASE-RELATED-RELATED"/>
    <property type="match status" value="1"/>
</dbReference>
<dbReference type="InterPro" id="IPR051678">
    <property type="entry name" value="AGP_Transferase"/>
</dbReference>
<dbReference type="HOGENOM" id="CLU_1053754_0_0_1"/>
<name>M2QUH5_CERS8</name>
<dbReference type="Pfam" id="PF01636">
    <property type="entry name" value="APH"/>
    <property type="match status" value="1"/>
</dbReference>
<accession>M2QUH5</accession>
<gene>
    <name evidence="2" type="ORF">CERSUDRAFT_95959</name>
</gene>
<reference evidence="2 3" key="1">
    <citation type="journal article" date="2012" name="Proc. Natl. Acad. Sci. U.S.A.">
        <title>Comparative genomics of Ceriporiopsis subvermispora and Phanerochaete chrysosporium provide insight into selective ligninolysis.</title>
        <authorList>
            <person name="Fernandez-Fueyo E."/>
            <person name="Ruiz-Duenas F.J."/>
            <person name="Ferreira P."/>
            <person name="Floudas D."/>
            <person name="Hibbett D.S."/>
            <person name="Canessa P."/>
            <person name="Larrondo L.F."/>
            <person name="James T.Y."/>
            <person name="Seelenfreund D."/>
            <person name="Lobos S."/>
            <person name="Polanco R."/>
            <person name="Tello M."/>
            <person name="Honda Y."/>
            <person name="Watanabe T."/>
            <person name="Watanabe T."/>
            <person name="Ryu J.S."/>
            <person name="Kubicek C.P."/>
            <person name="Schmoll M."/>
            <person name="Gaskell J."/>
            <person name="Hammel K.E."/>
            <person name="St John F.J."/>
            <person name="Vanden Wymelenberg A."/>
            <person name="Sabat G."/>
            <person name="Splinter BonDurant S."/>
            <person name="Syed K."/>
            <person name="Yadav J.S."/>
            <person name="Doddapaneni H."/>
            <person name="Subramanian V."/>
            <person name="Lavin J.L."/>
            <person name="Oguiza J.A."/>
            <person name="Perez G."/>
            <person name="Pisabarro A.G."/>
            <person name="Ramirez L."/>
            <person name="Santoyo F."/>
            <person name="Master E."/>
            <person name="Coutinho P.M."/>
            <person name="Henrissat B."/>
            <person name="Lombard V."/>
            <person name="Magnuson J.K."/>
            <person name="Kuees U."/>
            <person name="Hori C."/>
            <person name="Igarashi K."/>
            <person name="Samejima M."/>
            <person name="Held B.W."/>
            <person name="Barry K.W."/>
            <person name="LaButti K.M."/>
            <person name="Lapidus A."/>
            <person name="Lindquist E.A."/>
            <person name="Lucas S.M."/>
            <person name="Riley R."/>
            <person name="Salamov A.A."/>
            <person name="Hoffmeister D."/>
            <person name="Schwenk D."/>
            <person name="Hadar Y."/>
            <person name="Yarden O."/>
            <person name="de Vries R.P."/>
            <person name="Wiebenga A."/>
            <person name="Stenlid J."/>
            <person name="Eastwood D."/>
            <person name="Grigoriev I.V."/>
            <person name="Berka R.M."/>
            <person name="Blanchette R.A."/>
            <person name="Kersten P."/>
            <person name="Martinez A.T."/>
            <person name="Vicuna R."/>
            <person name="Cullen D."/>
        </authorList>
    </citation>
    <scope>NUCLEOTIDE SEQUENCE [LARGE SCALE GENOMIC DNA]</scope>
    <source>
        <strain evidence="2 3">B</strain>
    </source>
</reference>
<dbReference type="AlphaFoldDB" id="M2QUH5"/>
<organism evidence="2 3">
    <name type="scientific">Ceriporiopsis subvermispora (strain B)</name>
    <name type="common">White-rot fungus</name>
    <name type="synonym">Gelatoporia subvermispora</name>
    <dbReference type="NCBI Taxonomy" id="914234"/>
    <lineage>
        <taxon>Eukaryota</taxon>
        <taxon>Fungi</taxon>
        <taxon>Dikarya</taxon>
        <taxon>Basidiomycota</taxon>
        <taxon>Agaricomycotina</taxon>
        <taxon>Agaricomycetes</taxon>
        <taxon>Polyporales</taxon>
        <taxon>Gelatoporiaceae</taxon>
        <taxon>Gelatoporia</taxon>
    </lineage>
</organism>
<dbReference type="InterPro" id="IPR011009">
    <property type="entry name" value="Kinase-like_dom_sf"/>
</dbReference>
<evidence type="ECO:0000313" key="3">
    <source>
        <dbReference type="Proteomes" id="UP000016930"/>
    </source>
</evidence>
<proteinExistence type="predicted"/>
<dbReference type="Proteomes" id="UP000016930">
    <property type="component" value="Unassembled WGS sequence"/>
</dbReference>